<dbReference type="EMBL" id="JAHKRT010000001">
    <property type="protein sequence ID" value="MBU3076354.1"/>
    <property type="molecule type" value="Genomic_DNA"/>
</dbReference>
<comment type="caution">
    <text evidence="3">The sequence shown here is derived from an EMBL/GenBank/DDBJ whole genome shotgun (WGS) entry which is preliminary data.</text>
</comment>
<keyword evidence="4" id="KW-1185">Reference proteome</keyword>
<feature type="transmembrane region" description="Helical" evidence="1">
    <location>
        <begin position="49"/>
        <end position="70"/>
    </location>
</feature>
<gene>
    <name evidence="3" type="ORF">KOF26_00630</name>
</gene>
<evidence type="ECO:0000256" key="1">
    <source>
        <dbReference type="SAM" id="Phobius"/>
    </source>
</evidence>
<feature type="transmembrane region" description="Helical" evidence="1">
    <location>
        <begin position="26"/>
        <end position="43"/>
    </location>
</feature>
<dbReference type="InterPro" id="IPR018488">
    <property type="entry name" value="cNMP-bd_CS"/>
</dbReference>
<reference evidence="3 4" key="1">
    <citation type="submission" date="2021-06" db="EMBL/GenBank/DDBJ databases">
        <title>Sphingomonas sp. XMGL2, whole genome shotgun sequencing project.</title>
        <authorList>
            <person name="Zhao G."/>
            <person name="Shen L."/>
        </authorList>
    </citation>
    <scope>NUCLEOTIDE SEQUENCE [LARGE SCALE GENOMIC DNA]</scope>
    <source>
        <strain evidence="3 4">XMGL2</strain>
    </source>
</reference>
<dbReference type="RefSeq" id="WP_216318393.1">
    <property type="nucleotide sequence ID" value="NZ_JAHKRT010000001.1"/>
</dbReference>
<dbReference type="SMART" id="SM00100">
    <property type="entry name" value="cNMP"/>
    <property type="match status" value="1"/>
</dbReference>
<dbReference type="Pfam" id="PF00027">
    <property type="entry name" value="cNMP_binding"/>
    <property type="match status" value="1"/>
</dbReference>
<evidence type="ECO:0000259" key="2">
    <source>
        <dbReference type="PROSITE" id="PS50042"/>
    </source>
</evidence>
<evidence type="ECO:0000313" key="3">
    <source>
        <dbReference type="EMBL" id="MBU3076354.1"/>
    </source>
</evidence>
<dbReference type="Proteomes" id="UP000776276">
    <property type="component" value="Unassembled WGS sequence"/>
</dbReference>
<evidence type="ECO:0000313" key="4">
    <source>
        <dbReference type="Proteomes" id="UP000776276"/>
    </source>
</evidence>
<keyword evidence="1" id="KW-0812">Transmembrane</keyword>
<feature type="domain" description="Cyclic nucleotide-binding" evidence="2">
    <location>
        <begin position="111"/>
        <end position="203"/>
    </location>
</feature>
<accession>A0ABS6BDX3</accession>
<keyword evidence="1" id="KW-0472">Membrane</keyword>
<name>A0ABS6BDX3_9SPHN</name>
<dbReference type="PROSITE" id="PS00888">
    <property type="entry name" value="CNMP_BINDING_1"/>
    <property type="match status" value="1"/>
</dbReference>
<protein>
    <submittedName>
        <fullName evidence="3">Cyclic nucleotide-binding domain-containing protein</fullName>
    </submittedName>
</protein>
<dbReference type="PROSITE" id="PS50042">
    <property type="entry name" value="CNMP_BINDING_3"/>
    <property type="match status" value="1"/>
</dbReference>
<proteinExistence type="predicted"/>
<organism evidence="3 4">
    <name type="scientific">Sphingomonas quercus</name>
    <dbReference type="NCBI Taxonomy" id="2842451"/>
    <lineage>
        <taxon>Bacteria</taxon>
        <taxon>Pseudomonadati</taxon>
        <taxon>Pseudomonadota</taxon>
        <taxon>Alphaproteobacteria</taxon>
        <taxon>Sphingomonadales</taxon>
        <taxon>Sphingomonadaceae</taxon>
        <taxon>Sphingomonas</taxon>
    </lineage>
</organism>
<feature type="transmembrane region" description="Helical" evidence="1">
    <location>
        <begin position="6"/>
        <end position="21"/>
    </location>
</feature>
<keyword evidence="1" id="KW-1133">Transmembrane helix</keyword>
<dbReference type="InterPro" id="IPR000595">
    <property type="entry name" value="cNMP-bd_dom"/>
</dbReference>
<dbReference type="CDD" id="cd00038">
    <property type="entry name" value="CAP_ED"/>
    <property type="match status" value="1"/>
</dbReference>
<sequence length="221" mass="23612">MTLAQMAMLAAGGVLVVMSFIKDVRAIRAGLAIAGALGLYAAIATHRPIASGVATLLVIVNLIQLLLLFVRRDRVRMTAEEGHFAETALSRMSRTAAWQLLGQGLWIDGLAGETLIKEGERAPHLFYLSEGEATVLSGDQPVATCGAGHFLGEITALAGTPATATVRLATKSRFWCIEAEALNRFLAANPDLRPALESAFVGDIAEKLRLANQRLAEQLQH</sequence>